<dbReference type="Proteomes" id="UP000240243">
    <property type="component" value="Unassembled WGS sequence"/>
</dbReference>
<keyword evidence="6 8" id="KW-1133">Transmembrane helix</keyword>
<dbReference type="InterPro" id="IPR000522">
    <property type="entry name" value="ABC_transptr_permease_BtuC"/>
</dbReference>
<evidence type="ECO:0000256" key="2">
    <source>
        <dbReference type="ARBA" id="ARBA00007935"/>
    </source>
</evidence>
<evidence type="ECO:0000256" key="7">
    <source>
        <dbReference type="ARBA" id="ARBA00023136"/>
    </source>
</evidence>
<name>A0A2P7RB50_9GAMM</name>
<dbReference type="NCBIfam" id="NF003001">
    <property type="entry name" value="PRK03784.1"/>
    <property type="match status" value="1"/>
</dbReference>
<feature type="transmembrane region" description="Helical" evidence="8">
    <location>
        <begin position="118"/>
        <end position="139"/>
    </location>
</feature>
<accession>A0A2P7RB50</accession>
<evidence type="ECO:0000256" key="8">
    <source>
        <dbReference type="SAM" id="Phobius"/>
    </source>
</evidence>
<dbReference type="Gene3D" id="1.10.3470.10">
    <property type="entry name" value="ABC transporter involved in vitamin B12 uptake, BtuC"/>
    <property type="match status" value="1"/>
</dbReference>
<comment type="caution">
    <text evidence="9">The sequence shown here is derived from an EMBL/GenBank/DDBJ whole genome shotgun (WGS) entry which is preliminary data.</text>
</comment>
<proteinExistence type="inferred from homology"/>
<keyword evidence="5 8" id="KW-0812">Transmembrane</keyword>
<evidence type="ECO:0000313" key="9">
    <source>
        <dbReference type="EMBL" id="PSJ47464.1"/>
    </source>
</evidence>
<feature type="transmembrane region" description="Helical" evidence="8">
    <location>
        <begin position="218"/>
        <end position="239"/>
    </location>
</feature>
<evidence type="ECO:0000256" key="1">
    <source>
        <dbReference type="ARBA" id="ARBA00004651"/>
    </source>
</evidence>
<keyword evidence="4" id="KW-1003">Cell membrane</keyword>
<evidence type="ECO:0000313" key="10">
    <source>
        <dbReference type="Proteomes" id="UP000240243"/>
    </source>
</evidence>
<gene>
    <name evidence="9" type="ORF">C7H85_01105</name>
</gene>
<sequence length="361" mass="38679">MKPPPRVLPFAPGCYHAFYLPHGHPPLLAALLNQQQRKYRFWLLGLALALLGAMLLSLQLGAVGVGIEALWRPVSALEQQVFWQLRLPRTLLAILVGASLALCGAVLQVLLHNPLAEPGLIGISSGASLAAVGTLALSAHLGLVLPYWILSLAAFVGALVVTGLLLSLARRRLGQGALLLFGVAVSIFANAIMTWLLYLADDASLRTFLFWMMGSLGYGQQLSFWWWLPAVLTLGWLMAQGRRLDLLGLGENQARLLGLDVRRLRPRLVLAVCLLTAFCVAMAGVIGFIGLVVPHLLRLLVGGRQRFLLPGSVLAGATLLALADVAARQTLAVGELPIGAVTATLGAPVFIWLLVRRYAGT</sequence>
<evidence type="ECO:0000256" key="6">
    <source>
        <dbReference type="ARBA" id="ARBA00022989"/>
    </source>
</evidence>
<evidence type="ECO:0000256" key="5">
    <source>
        <dbReference type="ARBA" id="ARBA00022692"/>
    </source>
</evidence>
<keyword evidence="7 8" id="KW-0472">Membrane</keyword>
<evidence type="ECO:0000256" key="4">
    <source>
        <dbReference type="ARBA" id="ARBA00022475"/>
    </source>
</evidence>
<dbReference type="GO" id="GO:0015889">
    <property type="term" value="P:cobalamin transport"/>
    <property type="evidence" value="ECO:0007669"/>
    <property type="project" value="TreeGrafter"/>
</dbReference>
<keyword evidence="10" id="KW-1185">Reference proteome</keyword>
<dbReference type="GO" id="GO:0022857">
    <property type="term" value="F:transmembrane transporter activity"/>
    <property type="evidence" value="ECO:0007669"/>
    <property type="project" value="InterPro"/>
</dbReference>
<feature type="transmembrane region" description="Helical" evidence="8">
    <location>
        <begin position="91"/>
        <end position="111"/>
    </location>
</feature>
<dbReference type="CDD" id="cd06550">
    <property type="entry name" value="TM_ABC_iron-siderophores_like"/>
    <property type="match status" value="1"/>
</dbReference>
<dbReference type="AlphaFoldDB" id="A0A2P7RB50"/>
<dbReference type="FunFam" id="1.10.3470.10:FF:000001">
    <property type="entry name" value="Vitamin B12 ABC transporter permease BtuC"/>
    <property type="match status" value="1"/>
</dbReference>
<dbReference type="EMBL" id="PXYG01000001">
    <property type="protein sequence ID" value="PSJ47464.1"/>
    <property type="molecule type" value="Genomic_DNA"/>
</dbReference>
<organism evidence="9 10">
    <name type="scientific">Zobellella endophytica</name>
    <dbReference type="NCBI Taxonomy" id="2116700"/>
    <lineage>
        <taxon>Bacteria</taxon>
        <taxon>Pseudomonadati</taxon>
        <taxon>Pseudomonadota</taxon>
        <taxon>Gammaproteobacteria</taxon>
        <taxon>Aeromonadales</taxon>
        <taxon>Aeromonadaceae</taxon>
        <taxon>Zobellella</taxon>
    </lineage>
</organism>
<protein>
    <submittedName>
        <fullName evidence="9">Vitamin B12 ABC transporter permease BtuC</fullName>
    </submittedName>
</protein>
<dbReference type="GO" id="GO:0005886">
    <property type="term" value="C:plasma membrane"/>
    <property type="evidence" value="ECO:0007669"/>
    <property type="project" value="UniProtKB-SubCell"/>
</dbReference>
<keyword evidence="3" id="KW-0813">Transport</keyword>
<feature type="transmembrane region" description="Helical" evidence="8">
    <location>
        <begin position="41"/>
        <end position="71"/>
    </location>
</feature>
<feature type="transmembrane region" description="Helical" evidence="8">
    <location>
        <begin position="307"/>
        <end position="326"/>
    </location>
</feature>
<feature type="transmembrane region" description="Helical" evidence="8">
    <location>
        <begin position="178"/>
        <end position="198"/>
    </location>
</feature>
<reference evidence="9 10" key="1">
    <citation type="submission" date="2018-03" db="EMBL/GenBank/DDBJ databases">
        <title>The draft genome of Zobellella sp. 59N8.</title>
        <authorList>
            <person name="Liu L."/>
            <person name="Li L."/>
            <person name="Zhang X."/>
            <person name="Liang L."/>
            <person name="Wang T."/>
        </authorList>
    </citation>
    <scope>NUCLEOTIDE SEQUENCE [LARGE SCALE GENOMIC DNA]</scope>
    <source>
        <strain evidence="9 10">59N8</strain>
    </source>
</reference>
<dbReference type="InterPro" id="IPR037294">
    <property type="entry name" value="ABC_BtuC-like"/>
</dbReference>
<comment type="subcellular location">
    <subcellularLocation>
        <location evidence="1">Cell membrane</location>
        <topology evidence="1">Multi-pass membrane protein</topology>
    </subcellularLocation>
</comment>
<feature type="transmembrane region" description="Helical" evidence="8">
    <location>
        <begin position="268"/>
        <end position="295"/>
    </location>
</feature>
<evidence type="ECO:0000256" key="3">
    <source>
        <dbReference type="ARBA" id="ARBA00022448"/>
    </source>
</evidence>
<dbReference type="SUPFAM" id="SSF81345">
    <property type="entry name" value="ABC transporter involved in vitamin B12 uptake, BtuC"/>
    <property type="match status" value="1"/>
</dbReference>
<dbReference type="Pfam" id="PF01032">
    <property type="entry name" value="FecCD"/>
    <property type="match status" value="1"/>
</dbReference>
<feature type="transmembrane region" description="Helical" evidence="8">
    <location>
        <begin position="338"/>
        <end position="355"/>
    </location>
</feature>
<dbReference type="PANTHER" id="PTHR30472">
    <property type="entry name" value="FERRIC ENTEROBACTIN TRANSPORT SYSTEM PERMEASE PROTEIN"/>
    <property type="match status" value="1"/>
</dbReference>
<dbReference type="PANTHER" id="PTHR30472:SF29">
    <property type="entry name" value="VITAMIN B12 IMPORT SYSTEM PERMEASE PROTEIN BTUC"/>
    <property type="match status" value="1"/>
</dbReference>
<comment type="similarity">
    <text evidence="2">Belongs to the binding-protein-dependent transport system permease family. FecCD subfamily.</text>
</comment>
<dbReference type="OrthoDB" id="9055647at2"/>
<feature type="transmembrane region" description="Helical" evidence="8">
    <location>
        <begin position="145"/>
        <end position="166"/>
    </location>
</feature>